<evidence type="ECO:0000256" key="1">
    <source>
        <dbReference type="ARBA" id="ARBA00010171"/>
    </source>
</evidence>
<evidence type="ECO:0000313" key="6">
    <source>
        <dbReference type="EMBL" id="EHY66051.1"/>
    </source>
</evidence>
<dbReference type="STRING" id="944018.H8ZAZ8"/>
<dbReference type="PANTHER" id="PTHR45916:SF1">
    <property type="entry name" value="STRUCTURAL MAINTENANCE OF CHROMOSOMES PROTEIN 5"/>
    <property type="match status" value="1"/>
</dbReference>
<dbReference type="GO" id="GO:0030915">
    <property type="term" value="C:Smc5-Smc6 complex"/>
    <property type="evidence" value="ECO:0007669"/>
    <property type="project" value="TreeGrafter"/>
</dbReference>
<dbReference type="Proteomes" id="UP000005622">
    <property type="component" value="Unassembled WGS sequence"/>
</dbReference>
<dbReference type="Pfam" id="PF13476">
    <property type="entry name" value="AAA_23"/>
    <property type="match status" value="1"/>
</dbReference>
<dbReference type="HOGENOM" id="CLU_004969_2_0_1"/>
<protein>
    <recommendedName>
        <fullName evidence="2">Structural maintenance of chromosomes protein 5</fullName>
    </recommendedName>
</protein>
<feature type="domain" description="Rad50/SbcC-type AAA" evidence="5">
    <location>
        <begin position="8"/>
        <end position="221"/>
    </location>
</feature>
<dbReference type="GO" id="GO:0000724">
    <property type="term" value="P:double-strand break repair via homologous recombination"/>
    <property type="evidence" value="ECO:0007669"/>
    <property type="project" value="TreeGrafter"/>
</dbReference>
<dbReference type="AlphaFoldDB" id="H8ZAZ8"/>
<accession>H8ZAZ8</accession>
<proteinExistence type="inferred from homology"/>
<evidence type="ECO:0000256" key="2">
    <source>
        <dbReference type="ARBA" id="ARBA00018687"/>
    </source>
</evidence>
<sequence>MGNTFLHSLSLVNFQKYANTRFIFSPHGNLIAGLNGSGKSTVAGAIALTLGGTSKTMGKTLGVHELIKYGETKAVSELVIRTDRRSEVSKIVKINGKDRVIDIVITRTITLNGSSYKINSIPATLNQVKEITEALSIQINNLGQFLPQDKVTEFSTLTEEEQLETTLTACKPDLLQKKRELEEISDGLVDYKKKLQKEISQRNELHQKMERLEEEQKKLKEFLERKEHISLLQSKIKWVEYQTIKNQRDELRERLKKEEEIYKEQQRRIDALETEYAAETDRIKRIKAEIESMVDISVFTQNISEIRRSEEKERLVEEEIHVIKGRISRLTKEKVEMPVPNRNGKIEIPKIKLTGHLQEEYSRLDDEHRHSKMEDSSWQIESALKASELRNLEIELKKGDEAEERLMETLKAMHRDTYTVVEILKKSEKKWDVTLPAILTMKITKDEYKEEVSSQLNVHALTCFVCHSKDSFHEFIQEFKDKRGLAINVTERQINSTEGAVKTQSVPLDEKYKMVYLSECIEAPDAVKEFLNIFSKLSYIPVTKLSLSDEHEFFGKYRKITRIISNKRVVEIRRSQYTKDETLTIYPISKGIDVFSKPYNLTEKKEELKRLILEREKRTEYRKNVLQKREQIEKRLNELKRIKEADLMEQEKYERLKREEQAYKERMEEIVRESADLNEKRERIEADLRRIKKEEGPFWKNLPLTALYSSIEELAQKSRIMETQYEDLNKKKTEILNGKQALKEDHSSILKTSEEIEELKRQAIRKKAEADATCTIDTEDKKSKIKSLTTCIKTLTSMLAQEKAKAEISIVDYSAIEEYETCKLQLQQMERSIKREESEQEKHEIMKTRKETELRVEIDRLINNINEKATSLFSAAGIGSEVHAEYCEFPRRWKLVLKVQFRTEGQLEVLSAGRHSGGEKAVSIILYLLSMQKLSDAPFLLVDEINQGMDAGYERTIHSMLVGDKSISDKQAIVITPKLISDLSYATTTKVHIIIETK</sequence>
<comment type="similarity">
    <text evidence="1">Belongs to the SMC family. SMC5 subfamily.</text>
</comment>
<evidence type="ECO:0000256" key="4">
    <source>
        <dbReference type="SAM" id="Coils"/>
    </source>
</evidence>
<feature type="coiled-coil region" evidence="4">
    <location>
        <begin position="819"/>
        <end position="855"/>
    </location>
</feature>
<dbReference type="InterPro" id="IPR027417">
    <property type="entry name" value="P-loop_NTPase"/>
</dbReference>
<feature type="coiled-coil region" evidence="4">
    <location>
        <begin position="622"/>
        <end position="769"/>
    </location>
</feature>
<evidence type="ECO:0000256" key="3">
    <source>
        <dbReference type="ARBA" id="ARBA00023054"/>
    </source>
</evidence>
<dbReference type="GO" id="GO:0005634">
    <property type="term" value="C:nucleus"/>
    <property type="evidence" value="ECO:0007669"/>
    <property type="project" value="TreeGrafter"/>
</dbReference>
<dbReference type="SUPFAM" id="SSF52540">
    <property type="entry name" value="P-loop containing nucleoside triphosphate hydrolases"/>
    <property type="match status" value="3"/>
</dbReference>
<dbReference type="InterPro" id="IPR038729">
    <property type="entry name" value="Rad50/SbcC_AAA"/>
</dbReference>
<gene>
    <name evidence="6" type="ORF">NERG_00747</name>
</gene>
<dbReference type="EMBL" id="JH604634">
    <property type="protein sequence ID" value="EHY66051.1"/>
    <property type="molecule type" value="Genomic_DNA"/>
</dbReference>
<name>H8ZAZ8_NEMA1</name>
<dbReference type="PANTHER" id="PTHR45916">
    <property type="entry name" value="STRUCTURAL MAINTENANCE OF CHROMOSOMES PROTEIN 5"/>
    <property type="match status" value="1"/>
</dbReference>
<dbReference type="GO" id="GO:0016887">
    <property type="term" value="F:ATP hydrolysis activity"/>
    <property type="evidence" value="ECO:0007669"/>
    <property type="project" value="InterPro"/>
</dbReference>
<dbReference type="GO" id="GO:0003697">
    <property type="term" value="F:single-stranded DNA binding"/>
    <property type="evidence" value="ECO:0007669"/>
    <property type="project" value="TreeGrafter"/>
</dbReference>
<evidence type="ECO:0000259" key="5">
    <source>
        <dbReference type="Pfam" id="PF13476"/>
    </source>
</evidence>
<keyword evidence="3 4" id="KW-0175">Coiled coil</keyword>
<feature type="coiled-coil region" evidence="4">
    <location>
        <begin position="188"/>
        <end position="289"/>
    </location>
</feature>
<reference evidence="6" key="1">
    <citation type="submission" date="2011-03" db="EMBL/GenBank/DDBJ databases">
        <title>The Genome Sequence of Nematocida sp1 strain ERTm2.</title>
        <authorList>
            <consortium name="The Broad Institute Genome Sequencing Platform"/>
            <consortium name="The Broad Institute Genome Sequencing Center for Infectious Disease"/>
            <person name="Cuomo C."/>
            <person name="Troemel E."/>
            <person name="Young S.K."/>
            <person name="Zeng Q."/>
            <person name="Gargeya S."/>
            <person name="Fitzgerald M."/>
            <person name="Haas B."/>
            <person name="Abouelleil A."/>
            <person name="Alvarado L."/>
            <person name="Arachchi H.M."/>
            <person name="Berlin A."/>
            <person name="Brown A."/>
            <person name="Chapman S.B."/>
            <person name="Chen Z."/>
            <person name="Dunbar C."/>
            <person name="Freedman E."/>
            <person name="Gearin G."/>
            <person name="Gellesch M."/>
            <person name="Goldberg J."/>
            <person name="Griggs A."/>
            <person name="Gujja S."/>
            <person name="Heilman E.R."/>
            <person name="Heiman D."/>
            <person name="Howarth C."/>
            <person name="Larson L."/>
            <person name="Lui A."/>
            <person name="MacDonald P.J.P."/>
            <person name="Mehta T."/>
            <person name="Montmayeur A."/>
            <person name="Murphy C."/>
            <person name="Neiman D."/>
            <person name="Pearson M."/>
            <person name="Priest M."/>
            <person name="Roberts A."/>
            <person name="Saif S."/>
            <person name="Shea T."/>
            <person name="Shenoy N."/>
            <person name="Sisk P."/>
            <person name="Stolte C."/>
            <person name="Sykes S."/>
            <person name="White J."/>
            <person name="Yandava C."/>
            <person name="Wortman J."/>
            <person name="Nusbaum C."/>
            <person name="Birren B."/>
        </authorList>
    </citation>
    <scope>NUCLEOTIDE SEQUENCE</scope>
    <source>
        <strain evidence="6">ERTm2</strain>
    </source>
</reference>
<organism evidence="6">
    <name type="scientific">Nematocida ausubeli (strain ATCC PRA-371 / ERTm2)</name>
    <name type="common">Nematode killer fungus</name>
    <dbReference type="NCBI Taxonomy" id="1913371"/>
    <lineage>
        <taxon>Eukaryota</taxon>
        <taxon>Fungi</taxon>
        <taxon>Fungi incertae sedis</taxon>
        <taxon>Microsporidia</taxon>
        <taxon>Nematocida</taxon>
    </lineage>
</organism>
<dbReference type="Gene3D" id="3.40.50.300">
    <property type="entry name" value="P-loop containing nucleotide triphosphate hydrolases"/>
    <property type="match status" value="2"/>
</dbReference>